<evidence type="ECO:0000313" key="2">
    <source>
        <dbReference type="EnsemblPlants" id="AUR62030116-RA:cds"/>
    </source>
</evidence>
<evidence type="ECO:0000259" key="1">
    <source>
        <dbReference type="PROSITE" id="PS50181"/>
    </source>
</evidence>
<dbReference type="InterPro" id="IPR036047">
    <property type="entry name" value="F-box-like_dom_sf"/>
</dbReference>
<reference evidence="2" key="1">
    <citation type="journal article" date="2017" name="Nature">
        <title>The genome of Chenopodium quinoa.</title>
        <authorList>
            <person name="Jarvis D.E."/>
            <person name="Ho Y.S."/>
            <person name="Lightfoot D.J."/>
            <person name="Schmoeckel S.M."/>
            <person name="Li B."/>
            <person name="Borm T.J.A."/>
            <person name="Ohyanagi H."/>
            <person name="Mineta K."/>
            <person name="Michell C.T."/>
            <person name="Saber N."/>
            <person name="Kharbatia N.M."/>
            <person name="Rupper R.R."/>
            <person name="Sharp A.R."/>
            <person name="Dally N."/>
            <person name="Boughton B.A."/>
            <person name="Woo Y.H."/>
            <person name="Gao G."/>
            <person name="Schijlen E.G.W.M."/>
            <person name="Guo X."/>
            <person name="Momin A.A."/>
            <person name="Negrao S."/>
            <person name="Al-Babili S."/>
            <person name="Gehring C."/>
            <person name="Roessner U."/>
            <person name="Jung C."/>
            <person name="Murphy K."/>
            <person name="Arold S.T."/>
            <person name="Gojobori T."/>
            <person name="van der Linden C.G."/>
            <person name="van Loo E.N."/>
            <person name="Jellen E.N."/>
            <person name="Maughan P.J."/>
            <person name="Tester M."/>
        </authorList>
    </citation>
    <scope>NUCLEOTIDE SEQUENCE [LARGE SCALE GENOMIC DNA]</scope>
    <source>
        <strain evidence="2">cv. PI 614886</strain>
    </source>
</reference>
<dbReference type="EnsemblPlants" id="AUR62030116-RA">
    <property type="protein sequence ID" value="AUR62030116-RA:cds"/>
    <property type="gene ID" value="AUR62030116"/>
</dbReference>
<organism evidence="2 3">
    <name type="scientific">Chenopodium quinoa</name>
    <name type="common">Quinoa</name>
    <dbReference type="NCBI Taxonomy" id="63459"/>
    <lineage>
        <taxon>Eukaryota</taxon>
        <taxon>Viridiplantae</taxon>
        <taxon>Streptophyta</taxon>
        <taxon>Embryophyta</taxon>
        <taxon>Tracheophyta</taxon>
        <taxon>Spermatophyta</taxon>
        <taxon>Magnoliopsida</taxon>
        <taxon>eudicotyledons</taxon>
        <taxon>Gunneridae</taxon>
        <taxon>Pentapetalae</taxon>
        <taxon>Caryophyllales</taxon>
        <taxon>Chenopodiaceae</taxon>
        <taxon>Chenopodioideae</taxon>
        <taxon>Atripliceae</taxon>
        <taxon>Chenopodium</taxon>
    </lineage>
</organism>
<feature type="domain" description="F-box" evidence="1">
    <location>
        <begin position="23"/>
        <end position="70"/>
    </location>
</feature>
<dbReference type="InterPro" id="IPR055411">
    <property type="entry name" value="LRR_FXL15/At3g58940/PEG3-like"/>
</dbReference>
<dbReference type="PANTHER" id="PTHR38926">
    <property type="entry name" value="F-BOX DOMAIN CONTAINING PROTEIN, EXPRESSED"/>
    <property type="match status" value="1"/>
</dbReference>
<dbReference type="Proteomes" id="UP000596660">
    <property type="component" value="Unplaced"/>
</dbReference>
<dbReference type="Pfam" id="PF12937">
    <property type="entry name" value="F-box-like"/>
    <property type="match status" value="1"/>
</dbReference>
<dbReference type="Gramene" id="AUR62030116-RA">
    <property type="protein sequence ID" value="AUR62030116-RA:cds"/>
    <property type="gene ID" value="AUR62030116"/>
</dbReference>
<dbReference type="InterPro" id="IPR001810">
    <property type="entry name" value="F-box_dom"/>
</dbReference>
<dbReference type="Gene3D" id="3.80.10.10">
    <property type="entry name" value="Ribonuclease Inhibitor"/>
    <property type="match status" value="1"/>
</dbReference>
<protein>
    <recommendedName>
        <fullName evidence="1">F-box domain-containing protein</fullName>
    </recommendedName>
</protein>
<dbReference type="CDD" id="cd22164">
    <property type="entry name" value="F-box_AtSKIP19-like"/>
    <property type="match status" value="1"/>
</dbReference>
<dbReference type="AlphaFoldDB" id="A0A803MIM0"/>
<evidence type="ECO:0000313" key="3">
    <source>
        <dbReference type="Proteomes" id="UP000596660"/>
    </source>
</evidence>
<dbReference type="Pfam" id="PF24758">
    <property type="entry name" value="LRR_At5g56370"/>
    <property type="match status" value="1"/>
</dbReference>
<proteinExistence type="predicted"/>
<dbReference type="PROSITE" id="PS50181">
    <property type="entry name" value="FBOX"/>
    <property type="match status" value="1"/>
</dbReference>
<sequence>MVETLAMSSIQSLLPTPSSMEEPQNWLEFPRDVTLMILMKLEAIEILETAQFVCKLWYNLCKDPSMWRSIVMLNLDEPELSEKYQNMLYSAVDRSSGGLINLNIEGFGCDELVKYIAQRSSLLKHLRLACCYKISADALIEAFEKFPLLEELELTLVSFSGEQILNIIRRCPFLKTFKLNQQGSRNPSLACDDEALAIAASMRELHHLQLIGNSMTSDGLQAILDNCPHLQSLDLRACFHVHLDGNLMKRCSEKIKELRRPNDSTDDYNYLTTDYD</sequence>
<dbReference type="InterPro" id="IPR032675">
    <property type="entry name" value="LRR_dom_sf"/>
</dbReference>
<reference evidence="2" key="2">
    <citation type="submission" date="2021-03" db="UniProtKB">
        <authorList>
            <consortium name="EnsemblPlants"/>
        </authorList>
    </citation>
    <scope>IDENTIFICATION</scope>
</reference>
<dbReference type="Gene3D" id="1.20.1280.50">
    <property type="match status" value="1"/>
</dbReference>
<dbReference type="OMA" id="EGECINW"/>
<keyword evidence="3" id="KW-1185">Reference proteome</keyword>
<name>A0A803MIM0_CHEQI</name>
<dbReference type="PANTHER" id="PTHR38926:SF2">
    <property type="entry name" value="F-BOX_LRR-REPEAT PROTEIN 21-RELATED"/>
    <property type="match status" value="1"/>
</dbReference>
<accession>A0A803MIM0</accession>
<dbReference type="SUPFAM" id="SSF52047">
    <property type="entry name" value="RNI-like"/>
    <property type="match status" value="1"/>
</dbReference>
<dbReference type="SUPFAM" id="SSF81383">
    <property type="entry name" value="F-box domain"/>
    <property type="match status" value="1"/>
</dbReference>